<evidence type="ECO:0000256" key="1">
    <source>
        <dbReference type="SAM" id="Phobius"/>
    </source>
</evidence>
<keyword evidence="1" id="KW-0472">Membrane</keyword>
<protein>
    <submittedName>
        <fullName evidence="2">Uncharacterized protein</fullName>
    </submittedName>
</protein>
<evidence type="ECO:0000313" key="3">
    <source>
        <dbReference type="Proteomes" id="UP000632377"/>
    </source>
</evidence>
<proteinExistence type="predicted"/>
<comment type="caution">
    <text evidence="2">The sequence shown here is derived from an EMBL/GenBank/DDBJ whole genome shotgun (WGS) entry which is preliminary data.</text>
</comment>
<dbReference type="Proteomes" id="UP000632377">
    <property type="component" value="Unassembled WGS sequence"/>
</dbReference>
<dbReference type="RefSeq" id="WP_202746911.1">
    <property type="nucleotide sequence ID" value="NZ_JAESWC010000001.1"/>
</dbReference>
<keyword evidence="1" id="KW-1133">Transmembrane helix</keyword>
<name>A0ABS1T7F0_9CLOT</name>
<keyword evidence="1" id="KW-0812">Transmembrane</keyword>
<gene>
    <name evidence="2" type="ORF">JK636_00675</name>
</gene>
<evidence type="ECO:0000313" key="2">
    <source>
        <dbReference type="EMBL" id="MBL4934264.1"/>
    </source>
</evidence>
<reference evidence="2 3" key="1">
    <citation type="submission" date="2021-01" db="EMBL/GenBank/DDBJ databases">
        <title>Genome public.</title>
        <authorList>
            <person name="Liu C."/>
            <person name="Sun Q."/>
        </authorList>
    </citation>
    <scope>NUCLEOTIDE SEQUENCE [LARGE SCALE GENOMIC DNA]</scope>
    <source>
        <strain evidence="2 3">YIM B02515</strain>
    </source>
</reference>
<dbReference type="EMBL" id="JAESWC010000001">
    <property type="protein sequence ID" value="MBL4934264.1"/>
    <property type="molecule type" value="Genomic_DNA"/>
</dbReference>
<feature type="transmembrane region" description="Helical" evidence="1">
    <location>
        <begin position="6"/>
        <end position="24"/>
    </location>
</feature>
<keyword evidence="3" id="KW-1185">Reference proteome</keyword>
<organism evidence="2 3">
    <name type="scientific">Clostridium rhizosphaerae</name>
    <dbReference type="NCBI Taxonomy" id="2803861"/>
    <lineage>
        <taxon>Bacteria</taxon>
        <taxon>Bacillati</taxon>
        <taxon>Bacillota</taxon>
        <taxon>Clostridia</taxon>
        <taxon>Eubacteriales</taxon>
        <taxon>Clostridiaceae</taxon>
        <taxon>Clostridium</taxon>
    </lineage>
</organism>
<accession>A0ABS1T7F0</accession>
<sequence>MEIIAIMAIILGPICLFIIILAAIKNGVERASIELKEDFIDEFNIRKTTANEDHNENLV</sequence>